<accession>A0A167EYM3</accession>
<keyword evidence="2" id="KW-1003">Cell membrane</keyword>
<dbReference type="GO" id="GO:0004713">
    <property type="term" value="F:protein tyrosine kinase activity"/>
    <property type="evidence" value="ECO:0007669"/>
    <property type="project" value="TreeGrafter"/>
</dbReference>
<dbReference type="PANTHER" id="PTHR32309">
    <property type="entry name" value="TYROSINE-PROTEIN KINASE"/>
    <property type="match status" value="1"/>
</dbReference>
<dbReference type="PANTHER" id="PTHR32309:SF13">
    <property type="entry name" value="FERRIC ENTEROBACTIN TRANSPORT PROTEIN FEPE"/>
    <property type="match status" value="1"/>
</dbReference>
<reference evidence="8 9" key="1">
    <citation type="submission" date="2013-07" db="EMBL/GenBank/DDBJ databases">
        <title>Comparative Genomic and Metabolomic Analysis of Twelve Strains of Pseudoalteromonas luteoviolacea.</title>
        <authorList>
            <person name="Vynne N.G."/>
            <person name="Mansson M."/>
            <person name="Gram L."/>
        </authorList>
    </citation>
    <scope>NUCLEOTIDE SEQUENCE [LARGE SCALE GENOMIC DNA]</scope>
    <source>
        <strain evidence="8 9">H33</strain>
    </source>
</reference>
<dbReference type="PATRIC" id="fig|1365251.3.peg.1879"/>
<evidence type="ECO:0000313" key="8">
    <source>
        <dbReference type="EMBL" id="KZN51370.1"/>
    </source>
</evidence>
<evidence type="ECO:0000256" key="6">
    <source>
        <dbReference type="SAM" id="Phobius"/>
    </source>
</evidence>
<evidence type="ECO:0000256" key="3">
    <source>
        <dbReference type="ARBA" id="ARBA00022692"/>
    </source>
</evidence>
<dbReference type="RefSeq" id="WP_063361424.1">
    <property type="nucleotide sequence ID" value="NZ_AUXZ01000068.1"/>
</dbReference>
<evidence type="ECO:0000256" key="5">
    <source>
        <dbReference type="ARBA" id="ARBA00023136"/>
    </source>
</evidence>
<feature type="transmembrane region" description="Helical" evidence="6">
    <location>
        <begin position="24"/>
        <end position="42"/>
    </location>
</feature>
<feature type="transmembrane region" description="Helical" evidence="6">
    <location>
        <begin position="280"/>
        <end position="304"/>
    </location>
</feature>
<dbReference type="AlphaFoldDB" id="A0A167EYM3"/>
<dbReference type="GO" id="GO:0005886">
    <property type="term" value="C:plasma membrane"/>
    <property type="evidence" value="ECO:0007669"/>
    <property type="project" value="UniProtKB-SubCell"/>
</dbReference>
<dbReference type="InterPro" id="IPR050445">
    <property type="entry name" value="Bact_polysacc_biosynth/exp"/>
</dbReference>
<comment type="caution">
    <text evidence="8">The sequence shown here is derived from an EMBL/GenBank/DDBJ whole genome shotgun (WGS) entry which is preliminary data.</text>
</comment>
<evidence type="ECO:0000313" key="9">
    <source>
        <dbReference type="Proteomes" id="UP000076503"/>
    </source>
</evidence>
<evidence type="ECO:0000259" key="7">
    <source>
        <dbReference type="Pfam" id="PF02706"/>
    </source>
</evidence>
<dbReference type="InterPro" id="IPR003856">
    <property type="entry name" value="LPS_length_determ_N"/>
</dbReference>
<evidence type="ECO:0000256" key="1">
    <source>
        <dbReference type="ARBA" id="ARBA00004651"/>
    </source>
</evidence>
<keyword evidence="3 6" id="KW-0812">Transmembrane</keyword>
<dbReference type="EMBL" id="AUXZ01000068">
    <property type="protein sequence ID" value="KZN51370.1"/>
    <property type="molecule type" value="Genomic_DNA"/>
</dbReference>
<name>A0A167EYM3_9GAMM</name>
<comment type="subcellular location">
    <subcellularLocation>
        <location evidence="1">Cell membrane</location>
        <topology evidence="1">Multi-pass membrane protein</topology>
    </subcellularLocation>
</comment>
<protein>
    <recommendedName>
        <fullName evidence="7">Polysaccharide chain length determinant N-terminal domain-containing protein</fullName>
    </recommendedName>
</protein>
<gene>
    <name evidence="8" type="ORF">N476_13360</name>
</gene>
<dbReference type="Proteomes" id="UP000076503">
    <property type="component" value="Unassembled WGS sequence"/>
</dbReference>
<evidence type="ECO:0000256" key="4">
    <source>
        <dbReference type="ARBA" id="ARBA00022989"/>
    </source>
</evidence>
<sequence>MNRESNEKTIHLSELVSVLWQKKWWVLIPTIVSAIISVYLALGMTNIYRSSVTLAPTESLIEGHGSSGFGGGLGGLAQLAGVGGANSKVDRIDLAIEIMKSKAFVFEFIQSELELAELIAVKHWHKNDNIIEIDSTYFDVETGDWKESPFNDSRKEPEKLNVYKYFIENVLDINQDKSTGIITVSMEHESPYYAKSMLDKFIVMINNKIKDNDIRDAQESLSFLEARLEVTNVATLQTSLYSLMHKEMQTIMLANSKAEYIFKTIDPAFVDENKVAPRRAFIVILAVFFTFVAASTIQLLRFFWKK</sequence>
<feature type="domain" description="Polysaccharide chain length determinant N-terminal" evidence="7">
    <location>
        <begin position="9"/>
        <end position="110"/>
    </location>
</feature>
<organism evidence="8 9">
    <name type="scientific">Pseudoalteromonas luteoviolacea H33</name>
    <dbReference type="NCBI Taxonomy" id="1365251"/>
    <lineage>
        <taxon>Bacteria</taxon>
        <taxon>Pseudomonadati</taxon>
        <taxon>Pseudomonadota</taxon>
        <taxon>Gammaproteobacteria</taxon>
        <taxon>Alteromonadales</taxon>
        <taxon>Pseudoalteromonadaceae</taxon>
        <taxon>Pseudoalteromonas</taxon>
    </lineage>
</organism>
<dbReference type="Pfam" id="PF02706">
    <property type="entry name" value="Wzz"/>
    <property type="match status" value="1"/>
</dbReference>
<keyword evidence="4 6" id="KW-1133">Transmembrane helix</keyword>
<dbReference type="OrthoDB" id="9775724at2"/>
<keyword evidence="5 6" id="KW-0472">Membrane</keyword>
<proteinExistence type="predicted"/>
<evidence type="ECO:0000256" key="2">
    <source>
        <dbReference type="ARBA" id="ARBA00022475"/>
    </source>
</evidence>